<dbReference type="Proteomes" id="UP000694523">
    <property type="component" value="Unplaced"/>
</dbReference>
<keyword evidence="3" id="KW-1185">Reference proteome</keyword>
<evidence type="ECO:0000256" key="1">
    <source>
        <dbReference type="SAM" id="MobiDB-lite"/>
    </source>
</evidence>
<dbReference type="AlphaFoldDB" id="A0A8C6V960"/>
<feature type="compositionally biased region" description="Basic and acidic residues" evidence="1">
    <location>
        <begin position="39"/>
        <end position="49"/>
    </location>
</feature>
<evidence type="ECO:0000313" key="2">
    <source>
        <dbReference type="Ensembl" id="ENSNMLP00000044706.1"/>
    </source>
</evidence>
<dbReference type="Ensembl" id="ENSNMLT00000049630.1">
    <property type="protein sequence ID" value="ENSNMLP00000044706.1"/>
    <property type="gene ID" value="ENSNMLG00000027050.1"/>
</dbReference>
<name>A0A8C6V960_9GOBI</name>
<sequence length="49" mass="5457">MSHVQIPPAQWQYLAVLDLNAADGQGGGSNRRYIPPHLRNKDPSKMVND</sequence>
<proteinExistence type="predicted"/>
<evidence type="ECO:0000313" key="3">
    <source>
        <dbReference type="Proteomes" id="UP000694523"/>
    </source>
</evidence>
<feature type="region of interest" description="Disordered" evidence="1">
    <location>
        <begin position="25"/>
        <end position="49"/>
    </location>
</feature>
<reference evidence="2" key="2">
    <citation type="submission" date="2025-09" db="UniProtKB">
        <authorList>
            <consortium name="Ensembl"/>
        </authorList>
    </citation>
    <scope>IDENTIFICATION</scope>
</reference>
<accession>A0A8C6V960</accession>
<protein>
    <submittedName>
        <fullName evidence="2">Uncharacterized protein</fullName>
    </submittedName>
</protein>
<organism evidence="2 3">
    <name type="scientific">Neogobius melanostomus</name>
    <name type="common">round goby</name>
    <dbReference type="NCBI Taxonomy" id="47308"/>
    <lineage>
        <taxon>Eukaryota</taxon>
        <taxon>Metazoa</taxon>
        <taxon>Chordata</taxon>
        <taxon>Craniata</taxon>
        <taxon>Vertebrata</taxon>
        <taxon>Euteleostomi</taxon>
        <taxon>Actinopterygii</taxon>
        <taxon>Neopterygii</taxon>
        <taxon>Teleostei</taxon>
        <taxon>Neoteleostei</taxon>
        <taxon>Acanthomorphata</taxon>
        <taxon>Gobiaria</taxon>
        <taxon>Gobiiformes</taxon>
        <taxon>Gobioidei</taxon>
        <taxon>Gobiidae</taxon>
        <taxon>Benthophilinae</taxon>
        <taxon>Neogobiini</taxon>
        <taxon>Neogobius</taxon>
    </lineage>
</organism>
<reference evidence="2" key="1">
    <citation type="submission" date="2025-08" db="UniProtKB">
        <authorList>
            <consortium name="Ensembl"/>
        </authorList>
    </citation>
    <scope>IDENTIFICATION</scope>
</reference>